<keyword evidence="6" id="KW-1185">Reference proteome</keyword>
<keyword evidence="3" id="KW-0804">Transcription</keyword>
<evidence type="ECO:0000313" key="6">
    <source>
        <dbReference type="Proteomes" id="UP000239590"/>
    </source>
</evidence>
<proteinExistence type="predicted"/>
<dbReference type="InterPro" id="IPR014710">
    <property type="entry name" value="RmlC-like_jellyroll"/>
</dbReference>
<dbReference type="Gene3D" id="2.60.120.10">
    <property type="entry name" value="Jelly Rolls"/>
    <property type="match status" value="1"/>
</dbReference>
<dbReference type="InterPro" id="IPR018060">
    <property type="entry name" value="HTH_AraC"/>
</dbReference>
<accession>A0A2S7IH18</accession>
<reference evidence="6" key="1">
    <citation type="submission" date="2018-02" db="EMBL/GenBank/DDBJ databases">
        <title>Genome sequencing of Solimonas sp. HR-BB.</title>
        <authorList>
            <person name="Lee Y."/>
            <person name="Jeon C.O."/>
        </authorList>
    </citation>
    <scope>NUCLEOTIDE SEQUENCE [LARGE SCALE GENOMIC DNA]</scope>
    <source>
        <strain evidence="6">HR-U</strain>
    </source>
</reference>
<dbReference type="Pfam" id="PF02311">
    <property type="entry name" value="AraC_binding"/>
    <property type="match status" value="1"/>
</dbReference>
<dbReference type="InterPro" id="IPR037923">
    <property type="entry name" value="HTH-like"/>
</dbReference>
<dbReference type="SUPFAM" id="SSF46689">
    <property type="entry name" value="Homeodomain-like"/>
    <property type="match status" value="2"/>
</dbReference>
<dbReference type="Proteomes" id="UP000239590">
    <property type="component" value="Unassembled WGS sequence"/>
</dbReference>
<evidence type="ECO:0000256" key="2">
    <source>
        <dbReference type="ARBA" id="ARBA00023125"/>
    </source>
</evidence>
<organism evidence="5 6">
    <name type="scientific">Siphonobacter curvatus</name>
    <dbReference type="NCBI Taxonomy" id="2094562"/>
    <lineage>
        <taxon>Bacteria</taxon>
        <taxon>Pseudomonadati</taxon>
        <taxon>Bacteroidota</taxon>
        <taxon>Cytophagia</taxon>
        <taxon>Cytophagales</taxon>
        <taxon>Cytophagaceae</taxon>
        <taxon>Siphonobacter</taxon>
    </lineage>
</organism>
<dbReference type="AlphaFoldDB" id="A0A2S7IH18"/>
<comment type="caution">
    <text evidence="5">The sequence shown here is derived from an EMBL/GenBank/DDBJ whole genome shotgun (WGS) entry which is preliminary data.</text>
</comment>
<evidence type="ECO:0000256" key="3">
    <source>
        <dbReference type="ARBA" id="ARBA00023163"/>
    </source>
</evidence>
<dbReference type="SUPFAM" id="SSF51215">
    <property type="entry name" value="Regulatory protein AraC"/>
    <property type="match status" value="1"/>
</dbReference>
<dbReference type="SMART" id="SM00342">
    <property type="entry name" value="HTH_ARAC"/>
    <property type="match status" value="1"/>
</dbReference>
<dbReference type="PANTHER" id="PTHR43280">
    <property type="entry name" value="ARAC-FAMILY TRANSCRIPTIONAL REGULATOR"/>
    <property type="match status" value="1"/>
</dbReference>
<dbReference type="EMBL" id="PTRA01000006">
    <property type="protein sequence ID" value="PQA54583.1"/>
    <property type="molecule type" value="Genomic_DNA"/>
</dbReference>
<dbReference type="GO" id="GO:0003700">
    <property type="term" value="F:DNA-binding transcription factor activity"/>
    <property type="evidence" value="ECO:0007669"/>
    <property type="project" value="InterPro"/>
</dbReference>
<sequence length="282" mass="33482">MQKERLHEPFTIVHKTLDECPKGGHQHLFFELVYILSGTGVQCINQNKFSYRPGHMFLITPEDCHSFAIETTTEFFFLRFTDIYLHTNTFQTDDIQRLEFILQNANHQPGCILRNQPDKLLVQPLVEAIIREYAQWDRYNKELIRQLVNTLLVIVTRNIARYLPQQVQAHTDERALNILHYIQNHIHEPEKIRAEAVSQYFGLSETYLGRYFKKHTQETMQQYITNYRTKLIEARLQHSDLRINEIAYELGFTDESHLNKFFKKQRGISPTVFRRQQKSALA</sequence>
<keyword evidence="1" id="KW-0805">Transcription regulation</keyword>
<evidence type="ECO:0000259" key="4">
    <source>
        <dbReference type="PROSITE" id="PS01124"/>
    </source>
</evidence>
<protein>
    <submittedName>
        <fullName evidence="5">AraC family transcriptional regulator</fullName>
    </submittedName>
</protein>
<dbReference type="InterPro" id="IPR003313">
    <property type="entry name" value="AraC-bd"/>
</dbReference>
<evidence type="ECO:0000313" key="5">
    <source>
        <dbReference type="EMBL" id="PQA54583.1"/>
    </source>
</evidence>
<dbReference type="Pfam" id="PF12833">
    <property type="entry name" value="HTH_18"/>
    <property type="match status" value="1"/>
</dbReference>
<keyword evidence="2" id="KW-0238">DNA-binding</keyword>
<feature type="domain" description="HTH araC/xylS-type" evidence="4">
    <location>
        <begin position="176"/>
        <end position="276"/>
    </location>
</feature>
<name>A0A2S7IH18_9BACT</name>
<dbReference type="GO" id="GO:0043565">
    <property type="term" value="F:sequence-specific DNA binding"/>
    <property type="evidence" value="ECO:0007669"/>
    <property type="project" value="InterPro"/>
</dbReference>
<evidence type="ECO:0000256" key="1">
    <source>
        <dbReference type="ARBA" id="ARBA00023015"/>
    </source>
</evidence>
<dbReference type="PROSITE" id="PS01124">
    <property type="entry name" value="HTH_ARAC_FAMILY_2"/>
    <property type="match status" value="1"/>
</dbReference>
<gene>
    <name evidence="5" type="ORF">C5O19_21710</name>
</gene>
<dbReference type="OrthoDB" id="2569619at2"/>
<dbReference type="PANTHER" id="PTHR43280:SF2">
    <property type="entry name" value="HTH-TYPE TRANSCRIPTIONAL REGULATOR EXSA"/>
    <property type="match status" value="1"/>
</dbReference>
<dbReference type="InterPro" id="IPR009057">
    <property type="entry name" value="Homeodomain-like_sf"/>
</dbReference>
<dbReference type="Gene3D" id="1.10.10.60">
    <property type="entry name" value="Homeodomain-like"/>
    <property type="match status" value="2"/>
</dbReference>